<keyword evidence="1" id="KW-0812">Transmembrane</keyword>
<keyword evidence="1" id="KW-0472">Membrane</keyword>
<keyword evidence="1" id="KW-1133">Transmembrane helix</keyword>
<organism evidence="2 3">
    <name type="scientific">Echinicola arenosa</name>
    <dbReference type="NCBI Taxonomy" id="2774144"/>
    <lineage>
        <taxon>Bacteria</taxon>
        <taxon>Pseudomonadati</taxon>
        <taxon>Bacteroidota</taxon>
        <taxon>Cytophagia</taxon>
        <taxon>Cytophagales</taxon>
        <taxon>Cyclobacteriaceae</taxon>
        <taxon>Echinicola</taxon>
    </lineage>
</organism>
<dbReference type="RefSeq" id="WP_192008990.1">
    <property type="nucleotide sequence ID" value="NZ_JACYTQ010000002.1"/>
</dbReference>
<proteinExistence type="predicted"/>
<feature type="transmembrane region" description="Helical" evidence="1">
    <location>
        <begin position="47"/>
        <end position="69"/>
    </location>
</feature>
<dbReference type="InterPro" id="IPR031709">
    <property type="entry name" value="PutAbiC"/>
</dbReference>
<evidence type="ECO:0000256" key="1">
    <source>
        <dbReference type="SAM" id="Phobius"/>
    </source>
</evidence>
<evidence type="ECO:0000313" key="2">
    <source>
        <dbReference type="EMBL" id="MBD8488093.1"/>
    </source>
</evidence>
<feature type="transmembrane region" description="Helical" evidence="1">
    <location>
        <begin position="7"/>
        <end position="27"/>
    </location>
</feature>
<gene>
    <name evidence="2" type="ORF">IFO69_04975</name>
</gene>
<dbReference type="Proteomes" id="UP000647133">
    <property type="component" value="Unassembled WGS sequence"/>
</dbReference>
<protein>
    <recommendedName>
        <fullName evidence="4">Phage abortive infection protein</fullName>
    </recommendedName>
</protein>
<sequence>MNWKTLSPYLIGIFSFGIILMFIPYLLTLPTITGLEFSDSGAIGDTIGGTTAPFIGFLGVFFTFLAFYIQYEANEQTRKDIKLERFENKFYEMVRLHRENVQEIKISGKHSGRKAFVKMYQEFNVIYKVCNAIINKYKIKNISINDQTKLAYTIFFFGVGEISNRGLNYYLGEFEEKIISSIIKELQKCQKKYSSKKNNEWQKFNLKIGKEKIKFEMDFFPFDGHVSKLGHYFRHIYQTIKLPVVDSGFKDKNKEVEYSKRYSYVKTLRVQLSNHEQAMIYYNSFFDAGKVWWSDGTIDLKQNINGTESNLSYFLDYGLIKNLPLNLIEGMGPDPVREFFFKLVEKGYKINSEDKHNNLQKRLADLFEWHIKSDRFSQLVEEKNKLDNK</sequence>
<dbReference type="EMBL" id="JACYTQ010000002">
    <property type="protein sequence ID" value="MBD8488093.1"/>
    <property type="molecule type" value="Genomic_DNA"/>
</dbReference>
<accession>A0ABR9AH46</accession>
<evidence type="ECO:0000313" key="3">
    <source>
        <dbReference type="Proteomes" id="UP000647133"/>
    </source>
</evidence>
<reference evidence="2 3" key="1">
    <citation type="submission" date="2020-09" db="EMBL/GenBank/DDBJ databases">
        <title>Echinicola sp. CAU 1574 isolated from sand of Sido Beach.</title>
        <authorList>
            <person name="Kim W."/>
        </authorList>
    </citation>
    <scope>NUCLEOTIDE SEQUENCE [LARGE SCALE GENOMIC DNA]</scope>
    <source>
        <strain evidence="2 3">CAU 1574</strain>
    </source>
</reference>
<dbReference type="Pfam" id="PF16872">
    <property type="entry name" value="putAbiC"/>
    <property type="match status" value="1"/>
</dbReference>
<keyword evidence="3" id="KW-1185">Reference proteome</keyword>
<evidence type="ECO:0008006" key="4">
    <source>
        <dbReference type="Google" id="ProtNLM"/>
    </source>
</evidence>
<name>A0ABR9AH46_9BACT</name>
<comment type="caution">
    <text evidence="2">The sequence shown here is derived from an EMBL/GenBank/DDBJ whole genome shotgun (WGS) entry which is preliminary data.</text>
</comment>